<dbReference type="InterPro" id="IPR036869">
    <property type="entry name" value="J_dom_sf"/>
</dbReference>
<dbReference type="PROSITE" id="PS50076">
    <property type="entry name" value="DNAJ_2"/>
    <property type="match status" value="1"/>
</dbReference>
<dbReference type="SUPFAM" id="SSF46565">
    <property type="entry name" value="Chaperone J-domain"/>
    <property type="match status" value="1"/>
</dbReference>
<dbReference type="SMART" id="SM00271">
    <property type="entry name" value="DnaJ"/>
    <property type="match status" value="1"/>
</dbReference>
<name>A0A4W6FFZ4_LATCA</name>
<evidence type="ECO:0000256" key="11">
    <source>
        <dbReference type="ARBA" id="ARBA00070112"/>
    </source>
</evidence>
<dbReference type="InterPro" id="IPR001623">
    <property type="entry name" value="DnaJ_domain"/>
</dbReference>
<evidence type="ECO:0000256" key="3">
    <source>
        <dbReference type="ARBA" id="ARBA00022792"/>
    </source>
</evidence>
<dbReference type="GeneTree" id="ENSGT00510000048685"/>
<evidence type="ECO:0000256" key="2">
    <source>
        <dbReference type="ARBA" id="ARBA00022692"/>
    </source>
</evidence>
<comment type="function">
    <text evidence="9">Mitochondrial protein enriched in neurons that acts as a regulator of mitochondrial respiration. Associates with the ATP synthase complex and facilitates ATP synthesis. May be a chaperone protein involved in the turnover of the subunits of mitochondrial complex I N-module. It facilitates the degradation of N-module subunits damaged by oxidative stress, and contributes to complex I functional efficiency.</text>
</comment>
<feature type="region of interest" description="Disordered" evidence="12">
    <location>
        <begin position="108"/>
        <end position="130"/>
    </location>
</feature>
<keyword evidence="3" id="KW-0999">Mitochondrion inner membrane</keyword>
<evidence type="ECO:0000313" key="14">
    <source>
        <dbReference type="Ensembl" id="ENSLCAP00010049135.1"/>
    </source>
</evidence>
<dbReference type="PRINTS" id="PR00625">
    <property type="entry name" value="JDOMAIN"/>
</dbReference>
<keyword evidence="8" id="KW-0143">Chaperone</keyword>
<dbReference type="Pfam" id="PF00226">
    <property type="entry name" value="DnaJ"/>
    <property type="match status" value="1"/>
</dbReference>
<proteinExistence type="predicted"/>
<reference evidence="15" key="1">
    <citation type="submission" date="2015-09" db="EMBL/GenBank/DDBJ databases">
        <authorList>
            <person name="Sai Rama Sridatta P."/>
        </authorList>
    </citation>
    <scope>NUCLEOTIDE SEQUENCE [LARGE SCALE GENOMIC DNA]</scope>
</reference>
<evidence type="ECO:0000256" key="4">
    <source>
        <dbReference type="ARBA" id="ARBA00022946"/>
    </source>
</evidence>
<dbReference type="CDD" id="cd06257">
    <property type="entry name" value="DnaJ"/>
    <property type="match status" value="1"/>
</dbReference>
<dbReference type="InterPro" id="IPR053025">
    <property type="entry name" value="Mito_ATP_Synthase-Asso"/>
</dbReference>
<gene>
    <name evidence="14" type="primary">DNAJC30</name>
</gene>
<organism evidence="14 15">
    <name type="scientific">Lates calcarifer</name>
    <name type="common">Barramundi</name>
    <name type="synonym">Holocentrus calcarifer</name>
    <dbReference type="NCBI Taxonomy" id="8187"/>
    <lineage>
        <taxon>Eukaryota</taxon>
        <taxon>Metazoa</taxon>
        <taxon>Chordata</taxon>
        <taxon>Craniata</taxon>
        <taxon>Vertebrata</taxon>
        <taxon>Euteleostomi</taxon>
        <taxon>Actinopterygii</taxon>
        <taxon>Neopterygii</taxon>
        <taxon>Teleostei</taxon>
        <taxon>Neoteleostei</taxon>
        <taxon>Acanthomorphata</taxon>
        <taxon>Carangaria</taxon>
        <taxon>Carangaria incertae sedis</taxon>
        <taxon>Centropomidae</taxon>
        <taxon>Lates</taxon>
    </lineage>
</organism>
<protein>
    <recommendedName>
        <fullName evidence="11">DnaJ homolog subfamily C member 30, mitochondrial</fullName>
    </recommendedName>
</protein>
<evidence type="ECO:0000313" key="15">
    <source>
        <dbReference type="Proteomes" id="UP000314980"/>
    </source>
</evidence>
<dbReference type="PANTHER" id="PTHR44873:SF1">
    <property type="entry name" value="DNAJ HOMOLOG SUBFAMILY C MEMBER 30, MITOCHONDRIAL"/>
    <property type="match status" value="1"/>
</dbReference>
<evidence type="ECO:0000256" key="9">
    <source>
        <dbReference type="ARBA" id="ARBA00058822"/>
    </source>
</evidence>
<dbReference type="STRING" id="8187.ENSLCAP00010049135"/>
<reference evidence="14" key="2">
    <citation type="submission" date="2025-08" db="UniProtKB">
        <authorList>
            <consortium name="Ensembl"/>
        </authorList>
    </citation>
    <scope>IDENTIFICATION</scope>
</reference>
<keyword evidence="15" id="KW-1185">Reference proteome</keyword>
<dbReference type="FunFam" id="1.10.287.110:FF:000060">
    <property type="entry name" value="DnaJ (Hsp40) homolog, subfamily C, member 30"/>
    <property type="match status" value="1"/>
</dbReference>
<evidence type="ECO:0000256" key="6">
    <source>
        <dbReference type="ARBA" id="ARBA00023128"/>
    </source>
</evidence>
<reference evidence="14" key="3">
    <citation type="submission" date="2025-09" db="UniProtKB">
        <authorList>
            <consortium name="Ensembl"/>
        </authorList>
    </citation>
    <scope>IDENTIFICATION</scope>
</reference>
<dbReference type="AlphaFoldDB" id="A0A4W6FFZ4"/>
<dbReference type="GO" id="GO:0005743">
    <property type="term" value="C:mitochondrial inner membrane"/>
    <property type="evidence" value="ECO:0007669"/>
    <property type="project" value="UniProtKB-SubCell"/>
</dbReference>
<dbReference type="Proteomes" id="UP000314980">
    <property type="component" value="Unassembled WGS sequence"/>
</dbReference>
<comment type="subunit">
    <text evidence="10">Associates with the ATP synthase complex. Interacts with MT-ATP6; interaction is direct. Interacts with ATP5MC2; interaction is direct.</text>
</comment>
<feature type="compositionally biased region" description="Polar residues" evidence="12">
    <location>
        <begin position="112"/>
        <end position="121"/>
    </location>
</feature>
<dbReference type="PANTHER" id="PTHR44873">
    <property type="entry name" value="DNAJ HOMOLOG SUBFAMILY C MEMBER 30, MITOCHONDRIAL"/>
    <property type="match status" value="1"/>
</dbReference>
<evidence type="ECO:0000259" key="13">
    <source>
        <dbReference type="PROSITE" id="PS50076"/>
    </source>
</evidence>
<dbReference type="InParanoid" id="A0A4W6FFZ4"/>
<keyword evidence="4" id="KW-0809">Transit peptide</keyword>
<evidence type="ECO:0000256" key="1">
    <source>
        <dbReference type="ARBA" id="ARBA00004434"/>
    </source>
</evidence>
<evidence type="ECO:0000256" key="5">
    <source>
        <dbReference type="ARBA" id="ARBA00022989"/>
    </source>
</evidence>
<feature type="domain" description="J" evidence="13">
    <location>
        <begin position="33"/>
        <end position="98"/>
    </location>
</feature>
<evidence type="ECO:0000256" key="12">
    <source>
        <dbReference type="SAM" id="MobiDB-lite"/>
    </source>
</evidence>
<keyword evidence="2" id="KW-0812">Transmembrane</keyword>
<evidence type="ECO:0000256" key="10">
    <source>
        <dbReference type="ARBA" id="ARBA00065070"/>
    </source>
</evidence>
<accession>A0A4W6FFZ4</accession>
<keyword evidence="5" id="KW-1133">Transmembrane helix</keyword>
<dbReference type="Ensembl" id="ENSLCAT00010050365.1">
    <property type="protein sequence ID" value="ENSLCAP00010049135.1"/>
    <property type="gene ID" value="ENSLCAG00010022857.1"/>
</dbReference>
<keyword evidence="6" id="KW-0496">Mitochondrion</keyword>
<keyword evidence="7" id="KW-0472">Membrane</keyword>
<sequence>PNYCFELRHGETVRWKCLGNGGRSEPLYKTKTGYYEILDVLPTATHAQIKTAYYKQSFVYHPDRNAGSEEATTRFSEISEAYTVLGNKALRKKYDRGLLSPSDLIAKAKPSASDSTGSSAKRQTDSRRSAVGADIRGGIFDFDKFYKSHYSDQLQRQRDIQARKEEMLKKKQETIGDKSLCHLLHSVLFFLFCLAVQTFTLTQSVCDTQQQFPTVPSI</sequence>
<comment type="subcellular location">
    <subcellularLocation>
        <location evidence="1">Mitochondrion inner membrane</location>
        <topology evidence="1">Single-pass membrane protein</topology>
    </subcellularLocation>
</comment>
<evidence type="ECO:0000256" key="8">
    <source>
        <dbReference type="ARBA" id="ARBA00023186"/>
    </source>
</evidence>
<evidence type="ECO:0000256" key="7">
    <source>
        <dbReference type="ARBA" id="ARBA00023136"/>
    </source>
</evidence>
<dbReference type="Gene3D" id="1.10.287.110">
    <property type="entry name" value="DnaJ domain"/>
    <property type="match status" value="1"/>
</dbReference>